<reference evidence="6 7" key="1">
    <citation type="submission" date="2018-06" db="EMBL/GenBank/DDBJ databases">
        <title>Complete Genomes of Monosporascus.</title>
        <authorList>
            <person name="Robinson A.J."/>
            <person name="Natvig D.O."/>
        </authorList>
    </citation>
    <scope>NUCLEOTIDE SEQUENCE [LARGE SCALE GENOMIC DNA]</scope>
    <source>
        <strain evidence="6 7">CBS 609.92</strain>
    </source>
</reference>
<dbReference type="PANTHER" id="PTHR43712">
    <property type="entry name" value="PUTATIVE (AFU_ORTHOLOGUE AFUA_4G14580)-RELATED"/>
    <property type="match status" value="1"/>
</dbReference>
<dbReference type="InterPro" id="IPR016461">
    <property type="entry name" value="COMT-like"/>
</dbReference>
<gene>
    <name evidence="6" type="ORF">DL762_009879</name>
</gene>
<dbReference type="Proteomes" id="UP000294003">
    <property type="component" value="Unassembled WGS sequence"/>
</dbReference>
<evidence type="ECO:0000259" key="4">
    <source>
        <dbReference type="Pfam" id="PF00891"/>
    </source>
</evidence>
<dbReference type="SUPFAM" id="SSF53335">
    <property type="entry name" value="S-adenosyl-L-methionine-dependent methyltransferases"/>
    <property type="match status" value="1"/>
</dbReference>
<evidence type="ECO:0008006" key="8">
    <source>
        <dbReference type="Google" id="ProtNLM"/>
    </source>
</evidence>
<dbReference type="EMBL" id="QJNS01000698">
    <property type="protein sequence ID" value="RYO75689.1"/>
    <property type="molecule type" value="Genomic_DNA"/>
</dbReference>
<dbReference type="Gene3D" id="1.20.120.520">
    <property type="entry name" value="nmb1532 protein domain like"/>
    <property type="match status" value="1"/>
</dbReference>
<evidence type="ECO:0000313" key="7">
    <source>
        <dbReference type="Proteomes" id="UP000294003"/>
    </source>
</evidence>
<evidence type="ECO:0000256" key="3">
    <source>
        <dbReference type="ARBA" id="ARBA00022691"/>
    </source>
</evidence>
<evidence type="ECO:0000256" key="1">
    <source>
        <dbReference type="ARBA" id="ARBA00022603"/>
    </source>
</evidence>
<dbReference type="InterPro" id="IPR001077">
    <property type="entry name" value="COMT_C"/>
</dbReference>
<dbReference type="Pfam" id="PF00891">
    <property type="entry name" value="Methyltransf_2"/>
    <property type="match status" value="1"/>
</dbReference>
<keyword evidence="1" id="KW-0489">Methyltransferase</keyword>
<evidence type="ECO:0000256" key="2">
    <source>
        <dbReference type="ARBA" id="ARBA00022679"/>
    </source>
</evidence>
<dbReference type="InterPro" id="IPR029063">
    <property type="entry name" value="SAM-dependent_MTases_sf"/>
</dbReference>
<keyword evidence="7" id="KW-1185">Reference proteome</keyword>
<sequence length="595" mass="67254">MRGGRSTARMESALDQIKLLASTANETTKRGLLITLRQIADSLEDSNDTIHRFGYLHLQTAAVKVGFDLQLFRLLCSAQGPLSLEEMAQSTKAELLFISAVKEVDSTHYAANTITKNLCEPVSEAGISHCFETVGPQFQTIPAFFKASGYKNPNDEVRTVFQEAWKTADHAFAWFGTHPENLRYFNDYMALRREPQVSWLGVYPVPAEAKGSTPERALYVNIGGGIGHQCAQFKDRYPDIPGRVILQDLAHSIEKALQTPGVENLVHNFFDPQPIKGAKFYFIRGVLHNHPDHKVRQLLENTKAAMGPDSVLLIDEMVLPESGVNSYAAAMDLTMMAAFASMERTEAQWRKILKDVGLELKMTYNYNPPDEFINGATHMALAHNVMIRSLNAIYLQAPHIQPGEQPAFLRFAEVWHKSVEHHHKTEEDIFFPIIEEMSGQKGIMEVNAQQHNAFQSGLEAFIAYLRQCLAREAQFDGKYLVRILDGFAQVMCERLADEITTFVDFRNRGEKLKGYHARLVAEAQKVQQLGLLDDVMFMMANHDVDFEDGIHDFPPVPAVIAWGQRNVVWWAHYDWWAFAPCDRSGKMRPLDLPSE</sequence>
<protein>
    <recommendedName>
        <fullName evidence="8">O-methyltransferase domain-containing protein</fullName>
    </recommendedName>
</protein>
<evidence type="ECO:0000313" key="6">
    <source>
        <dbReference type="EMBL" id="RYO75689.1"/>
    </source>
</evidence>
<dbReference type="PROSITE" id="PS51683">
    <property type="entry name" value="SAM_OMT_II"/>
    <property type="match status" value="1"/>
</dbReference>
<dbReference type="PANTHER" id="PTHR43712:SF4">
    <property type="entry name" value="O-METHYLTRANSFERASE DOMAIN-CONTAINING PROTEIN"/>
    <property type="match status" value="1"/>
</dbReference>
<accession>A0ABY0GS45</accession>
<dbReference type="InterPro" id="IPR012312">
    <property type="entry name" value="Hemerythrin-like"/>
</dbReference>
<keyword evidence="3" id="KW-0949">S-adenosyl-L-methionine</keyword>
<evidence type="ECO:0000259" key="5">
    <source>
        <dbReference type="Pfam" id="PF01814"/>
    </source>
</evidence>
<organism evidence="6 7">
    <name type="scientific">Monosporascus cannonballus</name>
    <dbReference type="NCBI Taxonomy" id="155416"/>
    <lineage>
        <taxon>Eukaryota</taxon>
        <taxon>Fungi</taxon>
        <taxon>Dikarya</taxon>
        <taxon>Ascomycota</taxon>
        <taxon>Pezizomycotina</taxon>
        <taxon>Sordariomycetes</taxon>
        <taxon>Xylariomycetidae</taxon>
        <taxon>Xylariales</taxon>
        <taxon>Xylariales incertae sedis</taxon>
        <taxon>Monosporascus</taxon>
    </lineage>
</organism>
<comment type="caution">
    <text evidence="6">The sequence shown here is derived from an EMBL/GenBank/DDBJ whole genome shotgun (WGS) entry which is preliminary data.</text>
</comment>
<dbReference type="Gene3D" id="3.40.50.150">
    <property type="entry name" value="Vaccinia Virus protein VP39"/>
    <property type="match status" value="1"/>
</dbReference>
<name>A0ABY0GS45_9PEZI</name>
<proteinExistence type="predicted"/>
<dbReference type="CDD" id="cd12108">
    <property type="entry name" value="Hr-like"/>
    <property type="match status" value="1"/>
</dbReference>
<feature type="domain" description="O-methyltransferase C-terminal" evidence="4">
    <location>
        <begin position="220"/>
        <end position="357"/>
    </location>
</feature>
<keyword evidence="2" id="KW-0808">Transferase</keyword>
<dbReference type="Pfam" id="PF01814">
    <property type="entry name" value="Hemerythrin"/>
    <property type="match status" value="1"/>
</dbReference>
<feature type="domain" description="Hemerythrin-like" evidence="5">
    <location>
        <begin position="377"/>
        <end position="498"/>
    </location>
</feature>